<dbReference type="GO" id="GO:0006397">
    <property type="term" value="P:mRNA processing"/>
    <property type="evidence" value="ECO:0007669"/>
    <property type="project" value="UniProtKB-KW"/>
</dbReference>
<evidence type="ECO:0000259" key="8">
    <source>
        <dbReference type="Pfam" id="PF03178"/>
    </source>
</evidence>
<feature type="domain" description="RSE1/DDB1/CPSF1 C-terminal" evidence="8">
    <location>
        <begin position="971"/>
        <end position="1286"/>
    </location>
</feature>
<feature type="compositionally biased region" description="Polar residues" evidence="7">
    <location>
        <begin position="844"/>
        <end position="855"/>
    </location>
</feature>
<dbReference type="EMBL" id="BDQF01000015">
    <property type="protein sequence ID" value="GAW83723.1"/>
    <property type="molecule type" value="Genomic_DNA"/>
</dbReference>
<keyword evidence="4" id="KW-0508">mRNA splicing</keyword>
<dbReference type="InterPro" id="IPR050358">
    <property type="entry name" value="RSE1/DDB1/CFT1"/>
</dbReference>
<evidence type="ECO:0000256" key="3">
    <source>
        <dbReference type="ARBA" id="ARBA00022728"/>
    </source>
</evidence>
<feature type="compositionally biased region" description="Basic and acidic residues" evidence="7">
    <location>
        <begin position="886"/>
        <end position="898"/>
    </location>
</feature>
<keyword evidence="2" id="KW-0507">mRNA processing</keyword>
<dbReference type="Gene3D" id="2.130.10.10">
    <property type="entry name" value="YVTN repeat-like/Quinoprotein amine dehydrogenase"/>
    <property type="match status" value="3"/>
</dbReference>
<accession>A0A1Y1JTI7</accession>
<dbReference type="GO" id="GO:0003676">
    <property type="term" value="F:nucleic acid binding"/>
    <property type="evidence" value="ECO:0007669"/>
    <property type="project" value="InterPro"/>
</dbReference>
<dbReference type="Pfam" id="PF03178">
    <property type="entry name" value="CPSF_A"/>
    <property type="match status" value="1"/>
</dbReference>
<evidence type="ECO:0000313" key="11">
    <source>
        <dbReference type="EMBL" id="GAW83723.1"/>
    </source>
</evidence>
<keyword evidence="12" id="KW-1185">Reference proteome</keyword>
<organism evidence="11 12">
    <name type="scientific">Plasmodium gonderi</name>
    <dbReference type="NCBI Taxonomy" id="77519"/>
    <lineage>
        <taxon>Eukaryota</taxon>
        <taxon>Sar</taxon>
        <taxon>Alveolata</taxon>
        <taxon>Apicomplexa</taxon>
        <taxon>Aconoidasida</taxon>
        <taxon>Haemosporida</taxon>
        <taxon>Plasmodiidae</taxon>
        <taxon>Plasmodium</taxon>
        <taxon>Plasmodium (Plasmodium)</taxon>
    </lineage>
</organism>
<feature type="domain" description="RSE1/DDB1/CPSF1 first beta-propeller" evidence="9">
    <location>
        <begin position="14"/>
        <end position="378"/>
    </location>
</feature>
<evidence type="ECO:0000313" key="12">
    <source>
        <dbReference type="Proteomes" id="UP000195521"/>
    </source>
</evidence>
<dbReference type="Pfam" id="PF10433">
    <property type="entry name" value="Beta-prop_RSE1_1st"/>
    <property type="match status" value="1"/>
</dbReference>
<dbReference type="GeneID" id="39750469"/>
<dbReference type="OrthoDB" id="436637at2759"/>
<comment type="subcellular location">
    <subcellularLocation>
        <location evidence="1">Nucleus</location>
    </subcellularLocation>
</comment>
<dbReference type="Pfam" id="PF23726">
    <property type="entry name" value="Beta-prop_RSE1_2nd"/>
    <property type="match status" value="1"/>
</dbReference>
<proteinExistence type="inferred from homology"/>
<sequence>MPVLYHLTLQKPTAITKIAYGNFSAPRVHEIVVSKGQVLELLRADKQGKLNLIVSKDVFGIIRCLQTFRLTGSNKDYIVIGSDSGRLVILEFSQEKNDFLRVHCETYGKSGIRRIIPGEYIAVDPKGRALMICAIERQKFVYILNRDNKENLTISSPLDAHKSHSICHDVVGLDVGFENPIFASIEQNYENFDKHITNTNELDECVKKTLLCFWEMDLGLNHVIRKHTLPIDTSAHLLIPIPGGQNGPSGVIVCCDNYLVYKKVDHVDVYCAYPRRLEIGQEKNVSIVCSAIHRIRKFFFILIQSEFGDLYKIEMEHEDGIVKEITCKYFDTVPVANAICVLKSGTFFVAAEFGNHFFYQFSGIGDEDNEAMCTSKHPSGKNAIIAFKTKKLTNLFMIDQVYSLSPILDMKIIDAKNSSTPQIYALCGRGPRSSLRLLQHGLSIEELADNELPGKPQFIWTIKKDNASEYDGYIIVSFEGSTLILEIGETVEEVVDSLLLTNVTTLHVNILYDNSFIQVYDTGIRHMNGKVVHEWIPPKNKQIKAAASNSSQIVVSLSGGELIYFEIDESHTLVEIFRKNLNVEILCLSMQQIQENKLRANFLAVGCLDNVVRLLSIEKEKYFNQLSTFILPNNSSAQDICISEMSELGNDKDRNVLFLNIGLNNGILLRSVIDPITGTLTNHYSKYLGAKSVKICLVHVNKNSALLVLCEKTFLCYVHQGKYIYSPLNYDMLEHASSFHSEQCSDGYVAISGNGLRIFRFYRLGEVFSQNILHLTFTPRKIVPLPFPSLFYDHDTSIEIETQKNIRMLAIIEADHNTYDENTLTEIQKALKGIKLDADETRSATESNKGTTGSTKGKIERTQTLTNDIPDRISNGINTHAYADKEEEGCSTKNHYLDGENPGNKNKSDIGMNPHLEKGIHMENQLNNENGEVKQAQEEEEEGEEEEEEEEEELLYDRIGTFKAGSGKWGSCIKIIHPTNLQIIDKISLEMEEAALSVCACELEALHCLIVGTTTSLSLKSRNASAAALRVYTYDIRYKLNLLHITPIEDQPFCFCPFNGRLLASVGNKLRIYALGKKKLLKKCEYKDIPEAIISIKVSGDRIFASDIRESVLIFFYDSNMNTLRLISDDIIPRWITCSEILDHHTIMAADKFDSVFILRVPEEAKQEEYGISNKCWYGGEIMAGSNKNRRLEHIMSFHVGELVTSLQKVKLSSTSSECIIYSTIMGTIGAFIPYDNKEELELTQHLEIILRTESPPLCGREHIFFRSYYHPVQHVIDGDLCEQFSSLPYDVQRKVASDLERTPDDILRKLEDIRNKIL</sequence>
<dbReference type="OMA" id="PRATGHW"/>
<feature type="region of interest" description="Disordered" evidence="7">
    <location>
        <begin position="886"/>
        <end position="952"/>
    </location>
</feature>
<evidence type="ECO:0000256" key="2">
    <source>
        <dbReference type="ARBA" id="ARBA00022664"/>
    </source>
</evidence>
<dbReference type="RefSeq" id="XP_028546312.1">
    <property type="nucleotide sequence ID" value="XM_028690511.1"/>
</dbReference>
<dbReference type="InterPro" id="IPR004871">
    <property type="entry name" value="RSE1/DDB1/CPSF1_C"/>
</dbReference>
<evidence type="ECO:0000256" key="1">
    <source>
        <dbReference type="ARBA" id="ARBA00004123"/>
    </source>
</evidence>
<protein>
    <submittedName>
        <fullName evidence="11">Splicing factor 3B subunit 3</fullName>
    </submittedName>
</protein>
<dbReference type="GO" id="GO:0008380">
    <property type="term" value="P:RNA splicing"/>
    <property type="evidence" value="ECO:0007669"/>
    <property type="project" value="UniProtKB-KW"/>
</dbReference>
<evidence type="ECO:0000259" key="9">
    <source>
        <dbReference type="Pfam" id="PF10433"/>
    </source>
</evidence>
<evidence type="ECO:0000256" key="5">
    <source>
        <dbReference type="ARBA" id="ARBA00023242"/>
    </source>
</evidence>
<dbReference type="InterPro" id="IPR058543">
    <property type="entry name" value="Beta-prop_RSE1/DDB1/CPSF1_2nd"/>
</dbReference>
<dbReference type="InterPro" id="IPR036322">
    <property type="entry name" value="WD40_repeat_dom_sf"/>
</dbReference>
<comment type="caution">
    <text evidence="11">The sequence shown here is derived from an EMBL/GenBank/DDBJ whole genome shotgun (WGS) entry which is preliminary data.</text>
</comment>
<feature type="region of interest" description="Disordered" evidence="7">
    <location>
        <begin position="839"/>
        <end position="862"/>
    </location>
</feature>
<dbReference type="SUPFAM" id="SSF50978">
    <property type="entry name" value="WD40 repeat-like"/>
    <property type="match status" value="2"/>
</dbReference>
<dbReference type="FunFam" id="2.130.10.10:FF:000031">
    <property type="entry name" value="Splicing factor 3b subunit 3"/>
    <property type="match status" value="1"/>
</dbReference>
<comment type="similarity">
    <text evidence="6">Belongs to the RSE1 family.</text>
</comment>
<feature type="domain" description="RSE1/DDB1/CPSF1 second beta-propeller" evidence="10">
    <location>
        <begin position="444"/>
        <end position="761"/>
    </location>
</feature>
<dbReference type="InterPro" id="IPR015943">
    <property type="entry name" value="WD40/YVTN_repeat-like_dom_sf"/>
</dbReference>
<evidence type="ECO:0000256" key="4">
    <source>
        <dbReference type="ARBA" id="ARBA00023187"/>
    </source>
</evidence>
<dbReference type="Proteomes" id="UP000195521">
    <property type="component" value="Unassembled WGS sequence"/>
</dbReference>
<dbReference type="InterPro" id="IPR018846">
    <property type="entry name" value="Beta-prop_RSE1/DDB1/CPSF1_1st"/>
</dbReference>
<dbReference type="GO" id="GO:0005681">
    <property type="term" value="C:spliceosomal complex"/>
    <property type="evidence" value="ECO:0007669"/>
    <property type="project" value="UniProtKB-KW"/>
</dbReference>
<reference evidence="12" key="1">
    <citation type="submission" date="2017-04" db="EMBL/GenBank/DDBJ databases">
        <title>Plasmodium gonderi genome.</title>
        <authorList>
            <person name="Arisue N."/>
            <person name="Honma H."/>
            <person name="Kawai S."/>
            <person name="Tougan T."/>
            <person name="Tanabe K."/>
            <person name="Horii T."/>
        </authorList>
    </citation>
    <scope>NUCLEOTIDE SEQUENCE [LARGE SCALE GENOMIC DNA]</scope>
    <source>
        <strain evidence="12">ATCC 30045</strain>
    </source>
</reference>
<evidence type="ECO:0000256" key="6">
    <source>
        <dbReference type="ARBA" id="ARBA00038266"/>
    </source>
</evidence>
<gene>
    <name evidence="11" type="ORF">PGO_145210</name>
</gene>
<feature type="compositionally biased region" description="Acidic residues" evidence="7">
    <location>
        <begin position="938"/>
        <end position="952"/>
    </location>
</feature>
<dbReference type="PANTHER" id="PTHR10644">
    <property type="entry name" value="DNA REPAIR/RNA PROCESSING CPSF FAMILY"/>
    <property type="match status" value="1"/>
</dbReference>
<evidence type="ECO:0000259" key="10">
    <source>
        <dbReference type="Pfam" id="PF23726"/>
    </source>
</evidence>
<keyword evidence="3" id="KW-0747">Spliceosome</keyword>
<dbReference type="FunFam" id="2.130.10.10:FF:000640">
    <property type="entry name" value="Splicing factor 3B subunit 3"/>
    <property type="match status" value="1"/>
</dbReference>
<evidence type="ECO:0000256" key="7">
    <source>
        <dbReference type="SAM" id="MobiDB-lite"/>
    </source>
</evidence>
<name>A0A1Y1JTI7_PLAGO</name>
<keyword evidence="5" id="KW-0539">Nucleus</keyword>